<dbReference type="KEGG" id="tdu:QJT80_15220"/>
<reference evidence="2" key="1">
    <citation type="journal article" date="2023" name="Int. J. Mol. Sci.">
        <title>Metagenomics Revealed a New Genus 'Candidatus Thiocaldithrix dubininis' gen. nov., sp. nov. and a New Species 'Candidatus Thiothrix putei' sp. nov. in the Family Thiotrichaceae, Some Members of Which Have Traits of Both Na+- and H+-Motive Energetics.</title>
        <authorList>
            <person name="Ravin N.V."/>
            <person name="Muntyan M.S."/>
            <person name="Smolyakov D.D."/>
            <person name="Rudenko T.S."/>
            <person name="Beletsky A.V."/>
            <person name="Mardanov A.V."/>
            <person name="Grabovich M.Y."/>
        </authorList>
    </citation>
    <scope>NUCLEOTIDE SEQUENCE</scope>
    <source>
        <strain evidence="2">GKL-01</strain>
    </source>
</reference>
<evidence type="ECO:0000259" key="1">
    <source>
        <dbReference type="Pfam" id="PF01850"/>
    </source>
</evidence>
<sequence length="138" mass="15277">MSASYFVDSNIWLYAFMDATTPKHAMADALLTQSGIVLSTQVVNEVCSNLIRKAGYTETEIQQTLQNLQTNYPILDVSFASIQQASILRDKYRLSYWDSLILATAMAANCSVVYSEDMQHGLKIGNLSIINPFTPSVA</sequence>
<dbReference type="AlphaFoldDB" id="A0AA95KKC6"/>
<dbReference type="Proteomes" id="UP001300672">
    <property type="component" value="Chromosome"/>
</dbReference>
<dbReference type="SUPFAM" id="SSF88723">
    <property type="entry name" value="PIN domain-like"/>
    <property type="match status" value="1"/>
</dbReference>
<dbReference type="Pfam" id="PF01850">
    <property type="entry name" value="PIN"/>
    <property type="match status" value="1"/>
</dbReference>
<protein>
    <submittedName>
        <fullName evidence="2">PIN domain-containing protein</fullName>
    </submittedName>
</protein>
<gene>
    <name evidence="2" type="ORF">QJT80_15220</name>
</gene>
<dbReference type="Gene3D" id="3.40.50.1010">
    <property type="entry name" value="5'-nuclease"/>
    <property type="match status" value="1"/>
</dbReference>
<name>A0AA95KKC6_9GAMM</name>
<accession>A0AA95KKC6</accession>
<feature type="domain" description="PIN" evidence="1">
    <location>
        <begin position="5"/>
        <end position="117"/>
    </location>
</feature>
<proteinExistence type="predicted"/>
<organism evidence="2">
    <name type="scientific">Candidatus Thiocaldithrix dubininis</name>
    <dbReference type="NCBI Taxonomy" id="3080823"/>
    <lineage>
        <taxon>Bacteria</taxon>
        <taxon>Pseudomonadati</taxon>
        <taxon>Pseudomonadota</taxon>
        <taxon>Gammaproteobacteria</taxon>
        <taxon>Thiotrichales</taxon>
        <taxon>Thiotrichaceae</taxon>
        <taxon>Candidatus Thiocaldithrix</taxon>
    </lineage>
</organism>
<dbReference type="InterPro" id="IPR002716">
    <property type="entry name" value="PIN_dom"/>
</dbReference>
<dbReference type="EMBL" id="CP124755">
    <property type="protein sequence ID" value="WGZ90813.1"/>
    <property type="molecule type" value="Genomic_DNA"/>
</dbReference>
<evidence type="ECO:0000313" key="2">
    <source>
        <dbReference type="EMBL" id="WGZ90813.1"/>
    </source>
</evidence>
<reference evidence="2" key="2">
    <citation type="submission" date="2023-04" db="EMBL/GenBank/DDBJ databases">
        <authorList>
            <person name="Beletskiy A.V."/>
            <person name="Mardanov A.V."/>
            <person name="Ravin N.V."/>
        </authorList>
    </citation>
    <scope>NUCLEOTIDE SEQUENCE</scope>
    <source>
        <strain evidence="2">GKL-01</strain>
    </source>
</reference>
<dbReference type="InterPro" id="IPR029060">
    <property type="entry name" value="PIN-like_dom_sf"/>
</dbReference>
<dbReference type="CDD" id="cd18692">
    <property type="entry name" value="PIN_VapC-like"/>
    <property type="match status" value="1"/>
</dbReference>